<evidence type="ECO:0000313" key="8">
    <source>
        <dbReference type="Proteomes" id="UP001320119"/>
    </source>
</evidence>
<evidence type="ECO:0000256" key="1">
    <source>
        <dbReference type="ARBA" id="ARBA00004141"/>
    </source>
</evidence>
<dbReference type="Proteomes" id="UP001320119">
    <property type="component" value="Chromosome"/>
</dbReference>
<comment type="similarity">
    <text evidence="2">Belongs to the multi antimicrobial extrusion (MATE) (TC 2.A.66.1) family.</text>
</comment>
<name>A0AAN1WFL3_9GAMM</name>
<keyword evidence="5 6" id="KW-0472">Membrane</keyword>
<feature type="transmembrane region" description="Helical" evidence="6">
    <location>
        <begin position="171"/>
        <end position="192"/>
    </location>
</feature>
<dbReference type="PANTHER" id="PTHR42893:SF46">
    <property type="entry name" value="PROTEIN DETOXIFICATION 44, CHLOROPLASTIC"/>
    <property type="match status" value="1"/>
</dbReference>
<evidence type="ECO:0000256" key="5">
    <source>
        <dbReference type="ARBA" id="ARBA00023136"/>
    </source>
</evidence>
<feature type="transmembrane region" description="Helical" evidence="6">
    <location>
        <begin position="70"/>
        <end position="92"/>
    </location>
</feature>
<dbReference type="InterPro" id="IPR002528">
    <property type="entry name" value="MATE_fam"/>
</dbReference>
<dbReference type="GO" id="GO:0042910">
    <property type="term" value="F:xenobiotic transmembrane transporter activity"/>
    <property type="evidence" value="ECO:0007669"/>
    <property type="project" value="InterPro"/>
</dbReference>
<feature type="transmembrane region" description="Helical" evidence="6">
    <location>
        <begin position="298"/>
        <end position="322"/>
    </location>
</feature>
<dbReference type="PANTHER" id="PTHR42893">
    <property type="entry name" value="PROTEIN DETOXIFICATION 44, CHLOROPLASTIC-RELATED"/>
    <property type="match status" value="1"/>
</dbReference>
<feature type="transmembrane region" description="Helical" evidence="6">
    <location>
        <begin position="112"/>
        <end position="135"/>
    </location>
</feature>
<dbReference type="KEGG" id="marq:MARGE09_P0902"/>
<evidence type="ECO:0000256" key="2">
    <source>
        <dbReference type="ARBA" id="ARBA00010199"/>
    </source>
</evidence>
<dbReference type="GO" id="GO:0005886">
    <property type="term" value="C:plasma membrane"/>
    <property type="evidence" value="ECO:0007669"/>
    <property type="project" value="TreeGrafter"/>
</dbReference>
<feature type="transmembrane region" description="Helical" evidence="6">
    <location>
        <begin position="223"/>
        <end position="242"/>
    </location>
</feature>
<dbReference type="InterPro" id="IPR044644">
    <property type="entry name" value="DinF-like"/>
</dbReference>
<gene>
    <name evidence="7" type="ORF">MARGE09_P0902</name>
</gene>
<evidence type="ECO:0000313" key="7">
    <source>
        <dbReference type="EMBL" id="BCD96702.1"/>
    </source>
</evidence>
<accession>A0AAN1WFL3</accession>
<protein>
    <submittedName>
        <fullName evidence="7">Multidrug resistance protein, MATE family</fullName>
    </submittedName>
</protein>
<keyword evidence="8" id="KW-1185">Reference proteome</keyword>
<evidence type="ECO:0000256" key="6">
    <source>
        <dbReference type="SAM" id="Phobius"/>
    </source>
</evidence>
<comment type="subcellular location">
    <subcellularLocation>
        <location evidence="1">Membrane</location>
        <topology evidence="1">Multi-pass membrane protein</topology>
    </subcellularLocation>
</comment>
<feature type="transmembrane region" description="Helical" evidence="6">
    <location>
        <begin position="334"/>
        <end position="356"/>
    </location>
</feature>
<dbReference type="AlphaFoldDB" id="A0AAN1WFL3"/>
<organism evidence="7 8">
    <name type="scientific">Marinagarivorans cellulosilyticus</name>
    <dbReference type="NCBI Taxonomy" id="2721545"/>
    <lineage>
        <taxon>Bacteria</taxon>
        <taxon>Pseudomonadati</taxon>
        <taxon>Pseudomonadota</taxon>
        <taxon>Gammaproteobacteria</taxon>
        <taxon>Cellvibrionales</taxon>
        <taxon>Cellvibrionaceae</taxon>
        <taxon>Marinagarivorans</taxon>
    </lineage>
</organism>
<evidence type="ECO:0000256" key="3">
    <source>
        <dbReference type="ARBA" id="ARBA00022692"/>
    </source>
</evidence>
<reference evidence="7 8" key="1">
    <citation type="journal article" date="2022" name="IScience">
        <title>An ultrasensitive nanofiber-based assay for enzymatic hydrolysis and deep-sea microbial degradation of cellulose.</title>
        <authorList>
            <person name="Tsudome M."/>
            <person name="Tachioka M."/>
            <person name="Miyazaki M."/>
            <person name="Uchimura K."/>
            <person name="Tsuda M."/>
            <person name="Takaki Y."/>
            <person name="Deguchi S."/>
        </authorList>
    </citation>
    <scope>NUCLEOTIDE SEQUENCE [LARGE SCALE GENOMIC DNA]</scope>
    <source>
        <strain evidence="7 8">GE09</strain>
    </source>
</reference>
<proteinExistence type="inferred from homology"/>
<dbReference type="GO" id="GO:0015297">
    <property type="term" value="F:antiporter activity"/>
    <property type="evidence" value="ECO:0007669"/>
    <property type="project" value="InterPro"/>
</dbReference>
<dbReference type="CDD" id="cd13136">
    <property type="entry name" value="MATE_DinF_like"/>
    <property type="match status" value="1"/>
</dbReference>
<sequence length="424" mass="45877">MLANTALPLLGLIDTAIIGHWGGTTDLAALAIGSLALNVIFWNFGFLRMSTTGFIAQAEGRQDDIAKAQTLIRATVIALSFAALLLLCKTLITQTALSILAPPFDTHNAAFNYINIRLWAAPASLINYVVAGYLIGLARNRILLILQVFLNSTNALLDILLVRFFDMGIEGIAIGTVIAEYSTAILSLCWLAKGQAIIFQAKTTKNLWYKTAIFSLLKSNRDIWLRTLFLLAGFIGFTHFSGHYGSSQLAANHILLQIISFSAFFLDGFANVTEAYVGKAIGQKNKKVFSHIVQRTSVLACITAIALGTLLIMFGQSLIAALTDLPHIQTVALAYLPFAAVYIAVSCGAFQLDGIFIGAGASAALRNASILSTSITFCLWLGLLPGIGMKGLWLIFVVFVVLRSLFLGTYLPQLIKQHFPVNAR</sequence>
<evidence type="ECO:0000256" key="4">
    <source>
        <dbReference type="ARBA" id="ARBA00022989"/>
    </source>
</evidence>
<keyword evidence="4 6" id="KW-1133">Transmembrane helix</keyword>
<feature type="transmembrane region" description="Helical" evidence="6">
    <location>
        <begin position="368"/>
        <end position="387"/>
    </location>
</feature>
<feature type="transmembrane region" description="Helical" evidence="6">
    <location>
        <begin position="393"/>
        <end position="411"/>
    </location>
</feature>
<dbReference type="NCBIfam" id="TIGR00797">
    <property type="entry name" value="matE"/>
    <property type="match status" value="1"/>
</dbReference>
<feature type="transmembrane region" description="Helical" evidence="6">
    <location>
        <begin position="254"/>
        <end position="277"/>
    </location>
</feature>
<dbReference type="Pfam" id="PF01554">
    <property type="entry name" value="MatE"/>
    <property type="match status" value="2"/>
</dbReference>
<feature type="transmembrane region" description="Helical" evidence="6">
    <location>
        <begin position="142"/>
        <end position="165"/>
    </location>
</feature>
<dbReference type="EMBL" id="AP023086">
    <property type="protein sequence ID" value="BCD96702.1"/>
    <property type="molecule type" value="Genomic_DNA"/>
</dbReference>
<keyword evidence="3 6" id="KW-0812">Transmembrane</keyword>
<feature type="transmembrane region" description="Helical" evidence="6">
    <location>
        <begin position="27"/>
        <end position="49"/>
    </location>
</feature>